<evidence type="ECO:0000256" key="4">
    <source>
        <dbReference type="ARBA" id="ARBA00022679"/>
    </source>
</evidence>
<comment type="catalytic activity">
    <reaction evidence="9">
        <text>L-threonyl-[protein] + ATP = O-phospho-L-threonyl-[protein] + ADP + H(+)</text>
        <dbReference type="Rhea" id="RHEA:46608"/>
        <dbReference type="Rhea" id="RHEA-COMP:11060"/>
        <dbReference type="Rhea" id="RHEA-COMP:11605"/>
        <dbReference type="ChEBI" id="CHEBI:15378"/>
        <dbReference type="ChEBI" id="CHEBI:30013"/>
        <dbReference type="ChEBI" id="CHEBI:30616"/>
        <dbReference type="ChEBI" id="CHEBI:61977"/>
        <dbReference type="ChEBI" id="CHEBI:456216"/>
        <dbReference type="EC" id="2.7.11.1"/>
    </reaction>
</comment>
<dbReference type="GO" id="GO:0070525">
    <property type="term" value="P:tRNA threonylcarbamoyladenosine metabolic process"/>
    <property type="evidence" value="ECO:0007669"/>
    <property type="project" value="TreeGrafter"/>
</dbReference>
<evidence type="ECO:0000259" key="11">
    <source>
        <dbReference type="PROSITE" id="PS50011"/>
    </source>
</evidence>
<dbReference type="PANTHER" id="PTHR12209">
    <property type="entry name" value="NON-SPECIFIC SERINE/THREONINE PROTEIN KINASE"/>
    <property type="match status" value="1"/>
</dbReference>
<dbReference type="SMART" id="SM00220">
    <property type="entry name" value="S_TKc"/>
    <property type="match status" value="1"/>
</dbReference>
<evidence type="ECO:0000256" key="5">
    <source>
        <dbReference type="ARBA" id="ARBA00022694"/>
    </source>
</evidence>
<evidence type="ECO:0000256" key="8">
    <source>
        <dbReference type="ARBA" id="ARBA00022840"/>
    </source>
</evidence>
<keyword evidence="6" id="KW-0547">Nucleotide-binding</keyword>
<dbReference type="Gene3D" id="1.10.510.10">
    <property type="entry name" value="Transferase(Phosphotransferase) domain 1"/>
    <property type="match status" value="1"/>
</dbReference>
<dbReference type="Pfam" id="PF06293">
    <property type="entry name" value="Kdo"/>
    <property type="match status" value="1"/>
</dbReference>
<dbReference type="NCBIfam" id="TIGR03724">
    <property type="entry name" value="arch_bud32"/>
    <property type="match status" value="1"/>
</dbReference>
<dbReference type="eggNOG" id="KOG3087">
    <property type="taxonomic scope" value="Eukaryota"/>
</dbReference>
<dbReference type="RefSeq" id="XP_002424489.1">
    <property type="nucleotide sequence ID" value="XM_002424444.1"/>
</dbReference>
<dbReference type="PROSITE" id="PS50011">
    <property type="entry name" value="PROTEIN_KINASE_DOM"/>
    <property type="match status" value="1"/>
</dbReference>
<dbReference type="GO" id="GO:0000408">
    <property type="term" value="C:EKC/KEOPS complex"/>
    <property type="evidence" value="ECO:0007669"/>
    <property type="project" value="TreeGrafter"/>
</dbReference>
<dbReference type="EnsemblMetazoa" id="PHUM131540-RA">
    <property type="protein sequence ID" value="PHUM131540-PA"/>
    <property type="gene ID" value="PHUM131540"/>
</dbReference>
<protein>
    <recommendedName>
        <fullName evidence="2">non-specific serine/threonine protein kinase</fullName>
        <ecNumber evidence="2">2.7.11.1</ecNumber>
    </recommendedName>
</protein>
<dbReference type="GO" id="GO:0008033">
    <property type="term" value="P:tRNA processing"/>
    <property type="evidence" value="ECO:0007669"/>
    <property type="project" value="UniProtKB-KW"/>
</dbReference>
<dbReference type="HOGENOM" id="CLU_063953_0_0_1"/>
<organism>
    <name type="scientific">Pediculus humanus subsp. corporis</name>
    <name type="common">Body louse</name>
    <dbReference type="NCBI Taxonomy" id="121224"/>
    <lineage>
        <taxon>Eukaryota</taxon>
        <taxon>Metazoa</taxon>
        <taxon>Ecdysozoa</taxon>
        <taxon>Arthropoda</taxon>
        <taxon>Hexapoda</taxon>
        <taxon>Insecta</taxon>
        <taxon>Pterygota</taxon>
        <taxon>Neoptera</taxon>
        <taxon>Paraneoptera</taxon>
        <taxon>Psocodea</taxon>
        <taxon>Troctomorpha</taxon>
        <taxon>Phthiraptera</taxon>
        <taxon>Anoplura</taxon>
        <taxon>Pediculidae</taxon>
        <taxon>Pediculus</taxon>
    </lineage>
</organism>
<dbReference type="SUPFAM" id="SSF56112">
    <property type="entry name" value="Protein kinase-like (PK-like)"/>
    <property type="match status" value="1"/>
</dbReference>
<evidence type="ECO:0000313" key="13">
    <source>
        <dbReference type="EnsemblMetazoa" id="PHUM131540-PA"/>
    </source>
</evidence>
<keyword evidence="5" id="KW-0819">tRNA processing</keyword>
<reference evidence="13" key="3">
    <citation type="submission" date="2021-02" db="UniProtKB">
        <authorList>
            <consortium name="EnsemblMetazoa"/>
        </authorList>
    </citation>
    <scope>IDENTIFICATION</scope>
    <source>
        <strain evidence="13">USDA</strain>
    </source>
</reference>
<evidence type="ECO:0000256" key="10">
    <source>
        <dbReference type="ARBA" id="ARBA00048679"/>
    </source>
</evidence>
<dbReference type="GO" id="GO:0005524">
    <property type="term" value="F:ATP binding"/>
    <property type="evidence" value="ECO:0007669"/>
    <property type="project" value="UniProtKB-KW"/>
</dbReference>
<dbReference type="OrthoDB" id="3399at2759"/>
<dbReference type="KEGG" id="phu:Phum_PHUM131540"/>
<dbReference type="FunFam" id="3.30.200.20:FF:000201">
    <property type="entry name" value="TP53-regulating kinase isoform X1"/>
    <property type="match status" value="1"/>
</dbReference>
<dbReference type="InterPro" id="IPR022495">
    <property type="entry name" value="Bud32"/>
</dbReference>
<dbReference type="OMA" id="HKLYMEY"/>
<dbReference type="InterPro" id="IPR000719">
    <property type="entry name" value="Prot_kinase_dom"/>
</dbReference>
<evidence type="ECO:0000256" key="1">
    <source>
        <dbReference type="ARBA" id="ARBA00010630"/>
    </source>
</evidence>
<keyword evidence="4" id="KW-0808">Transferase</keyword>
<evidence type="ECO:0000256" key="3">
    <source>
        <dbReference type="ARBA" id="ARBA00022527"/>
    </source>
</evidence>
<dbReference type="Proteomes" id="UP000009046">
    <property type="component" value="Unassembled WGS sequence"/>
</dbReference>
<comment type="similarity">
    <text evidence="1">Belongs to the protein kinase superfamily. BUD32 family.</text>
</comment>
<evidence type="ECO:0000313" key="12">
    <source>
        <dbReference type="EMBL" id="EEB11751.1"/>
    </source>
</evidence>
<evidence type="ECO:0000256" key="7">
    <source>
        <dbReference type="ARBA" id="ARBA00022777"/>
    </source>
</evidence>
<name>E0VEE6_PEDHC</name>
<dbReference type="EMBL" id="DS235090">
    <property type="protein sequence ID" value="EEB11751.1"/>
    <property type="molecule type" value="Genomic_DNA"/>
</dbReference>
<dbReference type="STRING" id="121224.E0VEE6"/>
<evidence type="ECO:0000256" key="2">
    <source>
        <dbReference type="ARBA" id="ARBA00012513"/>
    </source>
</evidence>
<keyword evidence="3" id="KW-0723">Serine/threonine-protein kinase</keyword>
<dbReference type="InterPro" id="IPR008266">
    <property type="entry name" value="Tyr_kinase_AS"/>
</dbReference>
<gene>
    <name evidence="13" type="primary">8234167</name>
    <name evidence="12" type="ORF">Phum_PHUM131540</name>
</gene>
<dbReference type="PANTHER" id="PTHR12209:SF0">
    <property type="entry name" value="EKC_KEOPS COMPLEX SUBUNIT TP53RK"/>
    <property type="match status" value="1"/>
</dbReference>
<dbReference type="AlphaFoldDB" id="E0VEE6"/>
<dbReference type="GO" id="GO:0005829">
    <property type="term" value="C:cytosol"/>
    <property type="evidence" value="ECO:0007669"/>
    <property type="project" value="TreeGrafter"/>
</dbReference>
<dbReference type="FunCoup" id="E0VEE6">
    <property type="interactions" value="807"/>
</dbReference>
<keyword evidence="7 12" id="KW-0418">Kinase</keyword>
<dbReference type="InterPro" id="IPR011009">
    <property type="entry name" value="Kinase-like_dom_sf"/>
</dbReference>
<keyword evidence="14" id="KW-1185">Reference proteome</keyword>
<dbReference type="EC" id="2.7.11.1" evidence="2"/>
<reference evidence="12" key="2">
    <citation type="submission" date="2007-04" db="EMBL/GenBank/DDBJ databases">
        <title>The genome of the human body louse.</title>
        <authorList>
            <consortium name="The Human Body Louse Genome Consortium"/>
            <person name="Kirkness E."/>
            <person name="Walenz B."/>
            <person name="Hass B."/>
            <person name="Bruggner R."/>
            <person name="Strausberg R."/>
        </authorList>
    </citation>
    <scope>NUCLEOTIDE SEQUENCE</scope>
    <source>
        <strain evidence="12">USDA</strain>
    </source>
</reference>
<sequence>MKRLLFQGAESKVYIQDFLGKEILVKERFKKHYRHSELDSYLTKERIRAECRNIVRCKQLGIKTPTIYFVDLNKRVIYLEYFKSSVSVKQYFEKLERENELTDDKIKEVAYLLGNAIAKMHSNNMVHGDLTPSNFLIQKNEVTNKNEIIVIDFGLSHLEASDEDKGVDLYLLERALVSMNVNASQFFKDILQKYKETYKKKINSVLQKFAEVRSRGRKRCMVG</sequence>
<dbReference type="PROSITE" id="PS00109">
    <property type="entry name" value="PROTEIN_KINASE_TYR"/>
    <property type="match status" value="1"/>
</dbReference>
<dbReference type="VEuPathDB" id="VectorBase:PHUM131540"/>
<dbReference type="GeneID" id="8234167"/>
<proteinExistence type="inferred from homology"/>
<reference evidence="12" key="1">
    <citation type="submission" date="2007-04" db="EMBL/GenBank/DDBJ databases">
        <title>Annotation of Pediculus humanus corporis strain USDA.</title>
        <authorList>
            <person name="Kirkness E."/>
            <person name="Hannick L."/>
            <person name="Hass B."/>
            <person name="Bruggner R."/>
            <person name="Lawson D."/>
            <person name="Bidwell S."/>
            <person name="Joardar V."/>
            <person name="Caler E."/>
            <person name="Walenz B."/>
            <person name="Inman J."/>
            <person name="Schobel S."/>
            <person name="Galinsky K."/>
            <person name="Amedeo P."/>
            <person name="Strausberg R."/>
        </authorList>
    </citation>
    <scope>NUCLEOTIDE SEQUENCE</scope>
    <source>
        <strain evidence="12">USDA</strain>
    </source>
</reference>
<evidence type="ECO:0000256" key="6">
    <source>
        <dbReference type="ARBA" id="ARBA00022741"/>
    </source>
</evidence>
<dbReference type="EMBL" id="AAZO01001525">
    <property type="status" value="NOT_ANNOTATED_CDS"/>
    <property type="molecule type" value="Genomic_DNA"/>
</dbReference>
<feature type="domain" description="Protein kinase" evidence="11">
    <location>
        <begin position="1"/>
        <end position="223"/>
    </location>
</feature>
<dbReference type="GO" id="GO:0005634">
    <property type="term" value="C:nucleus"/>
    <property type="evidence" value="ECO:0007669"/>
    <property type="project" value="TreeGrafter"/>
</dbReference>
<accession>E0VEE6</accession>
<comment type="catalytic activity">
    <reaction evidence="10">
        <text>L-seryl-[protein] + ATP = O-phospho-L-seryl-[protein] + ADP + H(+)</text>
        <dbReference type="Rhea" id="RHEA:17989"/>
        <dbReference type="Rhea" id="RHEA-COMP:9863"/>
        <dbReference type="Rhea" id="RHEA-COMP:11604"/>
        <dbReference type="ChEBI" id="CHEBI:15378"/>
        <dbReference type="ChEBI" id="CHEBI:29999"/>
        <dbReference type="ChEBI" id="CHEBI:30616"/>
        <dbReference type="ChEBI" id="CHEBI:83421"/>
        <dbReference type="ChEBI" id="CHEBI:456216"/>
        <dbReference type="EC" id="2.7.11.1"/>
    </reaction>
</comment>
<evidence type="ECO:0000256" key="9">
    <source>
        <dbReference type="ARBA" id="ARBA00047899"/>
    </source>
</evidence>
<dbReference type="GO" id="GO:0004674">
    <property type="term" value="F:protein serine/threonine kinase activity"/>
    <property type="evidence" value="ECO:0007669"/>
    <property type="project" value="UniProtKB-KW"/>
</dbReference>
<dbReference type="InParanoid" id="E0VEE6"/>
<evidence type="ECO:0000313" key="14">
    <source>
        <dbReference type="Proteomes" id="UP000009046"/>
    </source>
</evidence>
<keyword evidence="8" id="KW-0067">ATP-binding</keyword>
<dbReference type="CTD" id="8234167"/>
<dbReference type="Gene3D" id="3.30.200.20">
    <property type="entry name" value="Phosphorylase Kinase, domain 1"/>
    <property type="match status" value="1"/>
</dbReference>